<dbReference type="CDD" id="cd01822">
    <property type="entry name" value="Lysophospholipase_L1_like"/>
    <property type="match status" value="1"/>
</dbReference>
<dbReference type="InterPro" id="IPR008265">
    <property type="entry name" value="Lipase_GDSL_AS"/>
</dbReference>
<sequence>MYKMKIYLFLLLTIVTSLACAQNTTSGTTKILVMGDSLSAGYGIDIQKGWVTLLEKEITKKHAVQIINASVSGETSSGGNTRLPALLAEHKPDIVILELGGNDGLRGQPLKLLEKNLQAMIDASKKIEAKVLLAGMQIPPNYGARYSNQFKELYPKLAEQNQLGLIPFLLAGIGGNETLVQRDGIHPTADAQPIIVKNVLPQLEKILP</sequence>
<evidence type="ECO:0000259" key="1">
    <source>
        <dbReference type="Pfam" id="PF13472"/>
    </source>
</evidence>
<dbReference type="EMBL" id="GQ996412">
    <property type="protein sequence ID" value="ACY24788.1"/>
    <property type="molecule type" value="Genomic_DNA"/>
</dbReference>
<protein>
    <submittedName>
        <fullName evidence="2">TesA acyl-CoA thioesterase I</fullName>
    </submittedName>
</protein>
<feature type="domain" description="SGNH hydrolase-type esterase" evidence="1">
    <location>
        <begin position="33"/>
        <end position="190"/>
    </location>
</feature>
<name>D8VN03_9ZZZZ</name>
<dbReference type="SUPFAM" id="SSF52266">
    <property type="entry name" value="SGNH hydrolase"/>
    <property type="match status" value="1"/>
</dbReference>
<dbReference type="GO" id="GO:0006629">
    <property type="term" value="P:lipid metabolic process"/>
    <property type="evidence" value="ECO:0007669"/>
    <property type="project" value="InterPro"/>
</dbReference>
<dbReference type="PANTHER" id="PTHR30383">
    <property type="entry name" value="THIOESTERASE 1/PROTEASE 1/LYSOPHOSPHOLIPASE L1"/>
    <property type="match status" value="1"/>
</dbReference>
<dbReference type="AlphaFoldDB" id="D8VN03"/>
<dbReference type="Gene3D" id="3.40.50.1110">
    <property type="entry name" value="SGNH hydrolase"/>
    <property type="match status" value="1"/>
</dbReference>
<dbReference type="PROSITE" id="PS01098">
    <property type="entry name" value="LIPASE_GDSL_SER"/>
    <property type="match status" value="1"/>
</dbReference>
<organism evidence="2">
    <name type="scientific">uncultured organism</name>
    <dbReference type="NCBI Taxonomy" id="155900"/>
    <lineage>
        <taxon>unclassified sequences</taxon>
        <taxon>environmental samples</taxon>
    </lineage>
</organism>
<reference evidence="2" key="2">
    <citation type="journal article" date="2010" name="Appl. Environ. Microbiol.">
        <title>Diversity of glycosyl hydrolases from cellulose-depleting communities enriched from casts of two earthworm species.</title>
        <authorList>
            <person name="Beloqui A."/>
            <person name="Nechitaylo T.Y."/>
            <person name="Lopez-Cortes N."/>
            <person name="Ghazi A."/>
            <person name="Guazzaroni M.E."/>
            <person name="Polaina J."/>
            <person name="Strittmatter A.W."/>
            <person name="Reva O."/>
            <person name="Waliczek A."/>
            <person name="Yakimov M.M."/>
            <person name="Golyshina O.V."/>
            <person name="Ferrer M."/>
            <person name="Golyshin P.N."/>
        </authorList>
    </citation>
    <scope>NUCLEOTIDE SEQUENCE</scope>
</reference>
<dbReference type="InterPro" id="IPR051532">
    <property type="entry name" value="Ester_Hydrolysis_Enzymes"/>
</dbReference>
<evidence type="ECO:0000313" key="2">
    <source>
        <dbReference type="EMBL" id="ACY24788.1"/>
    </source>
</evidence>
<dbReference type="PROSITE" id="PS51257">
    <property type="entry name" value="PROKAR_LIPOPROTEIN"/>
    <property type="match status" value="1"/>
</dbReference>
<dbReference type="InterPro" id="IPR036514">
    <property type="entry name" value="SGNH_hydro_sf"/>
</dbReference>
<dbReference type="GO" id="GO:0004622">
    <property type="term" value="F:phosphatidylcholine lysophospholipase activity"/>
    <property type="evidence" value="ECO:0007669"/>
    <property type="project" value="TreeGrafter"/>
</dbReference>
<dbReference type="Pfam" id="PF13472">
    <property type="entry name" value="Lipase_GDSL_2"/>
    <property type="match status" value="1"/>
</dbReference>
<dbReference type="PANTHER" id="PTHR30383:SF24">
    <property type="entry name" value="THIOESTERASE 1_PROTEASE 1_LYSOPHOSPHOLIPASE L1"/>
    <property type="match status" value="1"/>
</dbReference>
<accession>D8VN03</accession>
<proteinExistence type="predicted"/>
<reference evidence="2" key="1">
    <citation type="submission" date="2009-09" db="EMBL/GenBank/DDBJ databases">
        <authorList>
            <person name="Beloqi A."/>
            <person name="Nechitaylo T.Y."/>
            <person name="Lopez-Cortes N."/>
            <person name="Vietes M."/>
            <person name="Polaina J."/>
            <person name="Strittmatter A."/>
            <person name="Reva O."/>
            <person name="Waliczek A."/>
            <person name="Golyshina O.V."/>
            <person name="Ferrer M."/>
            <person name="Golyshin P.N."/>
        </authorList>
    </citation>
    <scope>NUCLEOTIDE SEQUENCE</scope>
</reference>
<dbReference type="InterPro" id="IPR013830">
    <property type="entry name" value="SGNH_hydro"/>
</dbReference>